<dbReference type="EMBL" id="JAMFTS010000002">
    <property type="protein sequence ID" value="KAJ4801163.1"/>
    <property type="molecule type" value="Genomic_DNA"/>
</dbReference>
<dbReference type="Pfam" id="PF06881">
    <property type="entry name" value="Elongin_A"/>
    <property type="match status" value="1"/>
</dbReference>
<dbReference type="GO" id="GO:0070449">
    <property type="term" value="C:elongin complex"/>
    <property type="evidence" value="ECO:0007669"/>
    <property type="project" value="InterPro"/>
</dbReference>
<name>A0AAV8G653_9POAL</name>
<keyword evidence="3" id="KW-1185">Reference proteome</keyword>
<feature type="compositionally biased region" description="Low complexity" evidence="1">
    <location>
        <begin position="214"/>
        <end position="227"/>
    </location>
</feature>
<proteinExistence type="predicted"/>
<organism evidence="2 3">
    <name type="scientific">Rhynchospora pubera</name>
    <dbReference type="NCBI Taxonomy" id="906938"/>
    <lineage>
        <taxon>Eukaryota</taxon>
        <taxon>Viridiplantae</taxon>
        <taxon>Streptophyta</taxon>
        <taxon>Embryophyta</taxon>
        <taxon>Tracheophyta</taxon>
        <taxon>Spermatophyta</taxon>
        <taxon>Magnoliopsida</taxon>
        <taxon>Liliopsida</taxon>
        <taxon>Poales</taxon>
        <taxon>Cyperaceae</taxon>
        <taxon>Cyperoideae</taxon>
        <taxon>Rhynchosporeae</taxon>
        <taxon>Rhynchospora</taxon>
    </lineage>
</organism>
<sequence>MSDQIIDSMDPQKKAPSLVDLCINLAIENVRYIGSVSGLDSNLLERILPHCNITQLTRIENCSKGTDLSPVTDKLWKRFYEMEYGVDNANRVIERMQQKKVQFKWKQLFEAKKKEREEAENKISKKLKQSYAESLAEKQSRQTRMTTKIPPSKRGFWGGSGSSHLTNYKSPLMKKAKVELLKSPEVINHKAVKRTFQSSSTSISRSVAAPTRPNNSSRINGASSSRSFNPISRR</sequence>
<protein>
    <submittedName>
        <fullName evidence="2">Elongin-A</fullName>
    </submittedName>
</protein>
<evidence type="ECO:0000256" key="1">
    <source>
        <dbReference type="SAM" id="MobiDB-lite"/>
    </source>
</evidence>
<feature type="region of interest" description="Disordered" evidence="1">
    <location>
        <begin position="192"/>
        <end position="234"/>
    </location>
</feature>
<reference evidence="2" key="1">
    <citation type="submission" date="2022-08" db="EMBL/GenBank/DDBJ databases">
        <authorList>
            <person name="Marques A."/>
        </authorList>
    </citation>
    <scope>NUCLEOTIDE SEQUENCE</scope>
    <source>
        <strain evidence="2">RhyPub2mFocal</strain>
        <tissue evidence="2">Leaves</tissue>
    </source>
</reference>
<dbReference type="GO" id="GO:0006368">
    <property type="term" value="P:transcription elongation by RNA polymerase II"/>
    <property type="evidence" value="ECO:0007669"/>
    <property type="project" value="InterPro"/>
</dbReference>
<evidence type="ECO:0000313" key="2">
    <source>
        <dbReference type="EMBL" id="KAJ4801163.1"/>
    </source>
</evidence>
<evidence type="ECO:0000313" key="3">
    <source>
        <dbReference type="Proteomes" id="UP001140206"/>
    </source>
</evidence>
<dbReference type="PANTHER" id="PTHR47543:SF2">
    <property type="entry name" value="RNA POLYMERASE II TRANSCRIPTION FACTOR SIII SUBUNIT A"/>
    <property type="match status" value="1"/>
</dbReference>
<comment type="caution">
    <text evidence="2">The sequence shown here is derived from an EMBL/GenBank/DDBJ whole genome shotgun (WGS) entry which is preliminary data.</text>
</comment>
<dbReference type="InterPro" id="IPR010684">
    <property type="entry name" value="RNA_pol_II_trans_fac_SIII_A"/>
</dbReference>
<dbReference type="PANTHER" id="PTHR47543">
    <property type="entry name" value="OS08G0169600 PROTEIN"/>
    <property type="match status" value="1"/>
</dbReference>
<dbReference type="AlphaFoldDB" id="A0AAV8G653"/>
<accession>A0AAV8G653</accession>
<feature type="region of interest" description="Disordered" evidence="1">
    <location>
        <begin position="133"/>
        <end position="161"/>
    </location>
</feature>
<dbReference type="Gene3D" id="6.10.250.3180">
    <property type="match status" value="1"/>
</dbReference>
<gene>
    <name evidence="2" type="ORF">LUZ62_052409</name>
</gene>
<dbReference type="Proteomes" id="UP001140206">
    <property type="component" value="Chromosome 2"/>
</dbReference>